<dbReference type="RefSeq" id="WP_201857464.1">
    <property type="nucleotide sequence ID" value="NZ_JAERRG010000035.1"/>
</dbReference>
<dbReference type="InterPro" id="IPR016162">
    <property type="entry name" value="Ald_DH_N"/>
</dbReference>
<comment type="caution">
    <text evidence="1">The sequence shown here is derived from an EMBL/GenBank/DDBJ whole genome shotgun (WGS) entry which is preliminary data.</text>
</comment>
<organism evidence="1 2">
    <name type="scientific">Streptomyces endocoffeicus</name>
    <dbReference type="NCBI Taxonomy" id="2898945"/>
    <lineage>
        <taxon>Bacteria</taxon>
        <taxon>Bacillati</taxon>
        <taxon>Actinomycetota</taxon>
        <taxon>Actinomycetes</taxon>
        <taxon>Kitasatosporales</taxon>
        <taxon>Streptomycetaceae</taxon>
        <taxon>Streptomyces</taxon>
    </lineage>
</organism>
<accession>A0ABS1Q4T8</accession>
<evidence type="ECO:0000313" key="2">
    <source>
        <dbReference type="Proteomes" id="UP000621510"/>
    </source>
</evidence>
<name>A0ABS1Q4T8_9ACTN</name>
<dbReference type="Proteomes" id="UP000621510">
    <property type="component" value="Unassembled WGS sequence"/>
</dbReference>
<keyword evidence="2" id="KW-1185">Reference proteome</keyword>
<sequence length="84" mass="9432">MLVDEWPTGVAVTWTQFHGGPYPATSDARFSSVGTNAINRFLRTIAYQNVPDHALPPWLRNADPDRILRRVDGVLTDEPMGERP</sequence>
<dbReference type="Gene3D" id="3.40.605.10">
    <property type="entry name" value="Aldehyde Dehydrogenase, Chain A, domain 1"/>
    <property type="match status" value="1"/>
</dbReference>
<reference evidence="1 2" key="1">
    <citation type="submission" date="2021-01" db="EMBL/GenBank/DDBJ databases">
        <title>WGS of actinomycetes isolated from Thailand.</title>
        <authorList>
            <person name="Thawai C."/>
        </authorList>
    </citation>
    <scope>NUCLEOTIDE SEQUENCE [LARGE SCALE GENOMIC DNA]</scope>
    <source>
        <strain evidence="1 2">CA3R110</strain>
    </source>
</reference>
<evidence type="ECO:0000313" key="1">
    <source>
        <dbReference type="EMBL" id="MBL1119689.1"/>
    </source>
</evidence>
<dbReference type="EMBL" id="JAERRG010000035">
    <property type="protein sequence ID" value="MBL1119689.1"/>
    <property type="molecule type" value="Genomic_DNA"/>
</dbReference>
<gene>
    <name evidence="1" type="ORF">JK364_46350</name>
</gene>
<proteinExistence type="predicted"/>
<protein>
    <submittedName>
        <fullName evidence="1">Uncharacterized protein</fullName>
    </submittedName>
</protein>